<dbReference type="AlphaFoldDB" id="A0A645E106"/>
<dbReference type="EMBL" id="VSSQ01040937">
    <property type="protein sequence ID" value="MPM94272.1"/>
    <property type="molecule type" value="Genomic_DNA"/>
</dbReference>
<name>A0A645E106_9ZZZZ</name>
<accession>A0A645E106</accession>
<dbReference type="AntiFam" id="ANF00129">
    <property type="entry name" value="Shadow ORF (opposite rpoB)"/>
</dbReference>
<evidence type="ECO:0000313" key="1">
    <source>
        <dbReference type="EMBL" id="MPM94272.1"/>
    </source>
</evidence>
<gene>
    <name evidence="1" type="ORF">SDC9_141418</name>
</gene>
<proteinExistence type="predicted"/>
<reference evidence="1" key="1">
    <citation type="submission" date="2019-08" db="EMBL/GenBank/DDBJ databases">
        <authorList>
            <person name="Kucharzyk K."/>
            <person name="Murdoch R.W."/>
            <person name="Higgins S."/>
            <person name="Loffler F."/>
        </authorList>
    </citation>
    <scope>NUCLEOTIDE SEQUENCE</scope>
</reference>
<organism evidence="1">
    <name type="scientific">bioreactor metagenome</name>
    <dbReference type="NCBI Taxonomy" id="1076179"/>
    <lineage>
        <taxon>unclassified sequences</taxon>
        <taxon>metagenomes</taxon>
        <taxon>ecological metagenomes</taxon>
    </lineage>
</organism>
<comment type="caution">
    <text evidence="1">The sequence shown here is derived from an EMBL/GenBank/DDBJ whole genome shotgun (WGS) entry which is preliminary data.</text>
</comment>
<sequence>MGHQGEISHEDLLLLNFLRLLIAQADRHLQGSGVRSVARLALLHVVLGSLVHLIVDEGQLQVPLIVGDGTHVGEDLPQALLPEPLV</sequence>
<protein>
    <submittedName>
        <fullName evidence="1">Uncharacterized protein</fullName>
    </submittedName>
</protein>